<feature type="domain" description="IRS-type PTB" evidence="3">
    <location>
        <begin position="107"/>
        <end position="212"/>
    </location>
</feature>
<dbReference type="SMART" id="SM01244">
    <property type="entry name" value="IRS"/>
    <property type="match status" value="1"/>
</dbReference>
<dbReference type="InterPro" id="IPR037747">
    <property type="entry name" value="Dok-7_PH"/>
</dbReference>
<dbReference type="InterPro" id="IPR001849">
    <property type="entry name" value="PH_domain"/>
</dbReference>
<feature type="compositionally biased region" description="Polar residues" evidence="1">
    <location>
        <begin position="547"/>
        <end position="561"/>
    </location>
</feature>
<dbReference type="SMART" id="SM00233">
    <property type="entry name" value="PH"/>
    <property type="match status" value="1"/>
</dbReference>
<evidence type="ECO:0000256" key="1">
    <source>
        <dbReference type="SAM" id="MobiDB-lite"/>
    </source>
</evidence>
<dbReference type="SMR" id="A0A023EZC0"/>
<reference evidence="4" key="1">
    <citation type="journal article" date="2014" name="PLoS Negl. Trop. Dis.">
        <title>An updated insight into the Sialotranscriptome of Triatoma infestans: developmental stage and geographic variations.</title>
        <authorList>
            <person name="Schwarz A."/>
            <person name="Medrano-Mercado N."/>
            <person name="Schaub G.A."/>
            <person name="Struchiner C.J."/>
            <person name="Bargues M.D."/>
            <person name="Levy M.Z."/>
            <person name="Ribeiro J.M."/>
        </authorList>
    </citation>
    <scope>NUCLEOTIDE SEQUENCE</scope>
    <source>
        <strain evidence="4">Chile</strain>
        <tissue evidence="4">Salivary glands</tissue>
    </source>
</reference>
<dbReference type="Pfam" id="PF02174">
    <property type="entry name" value="IRS"/>
    <property type="match status" value="1"/>
</dbReference>
<keyword evidence="4" id="KW-0808">Transferase</keyword>
<feature type="domain" description="PH" evidence="2">
    <location>
        <begin position="3"/>
        <end position="108"/>
    </location>
</feature>
<sequence>DYTAIIEGSVKFRDGKKWKSRWCVVRKISPVADCLHLQLYRDSKDRYKQGQTKASLSLQHFLGVETGFTLDKESNTIAILCQDVTVVLAFDTRERLIQWQVKIANNLGEDQQYLIQIGNAPGRAKISAGPARLHIQEYRFSLTVGVPPRLIGVWNISQLRRYGVVENRFCFEGGSACGRLEGVYVLVTDQGEEITAAFRAASEGKLIPRRKQVSRNMSVMESPVRRPPPRLKTAASTDGSEQTRLSSTIWEQSLGNSEFGDTVSVSDLTTESQSGCEGWSNNSDAGRCMTCTSAKVGSMTRSLTVSNTPGTGFNPAWIMESTGCEHKSTMSAVCCNTAAASEKGIVAYDTSCRAVSPSGHASSCQVHIEPRTHKCQSLVEPVQYENYDTPRSICASLKDDPNRVSVASSSDEYYDTPRKIKETLNPSPCHHHYHPPTAVHRCHCHTTTVQPAYRHPCLAHQPVCQHCHNMQRIECSGHMMHICSCQQIVCHSTKAVPAVCSCSHEDKPGTQTSVAQIVNTSESNPNGAIYAKVDLLKKTKRKIANGNPETSPNSSMVQKSEPQVKDGSGVMTVNYANMGFARSLEHYENVRDIRGKLDCAQCRCTSAAIPASSIALPSNNSDYLVMGPIPHNVADEAQLAVVNAGPPYISMNPIVNCPCSEPYTEPVSTQPRSATASPHLRRHDPASCYATNERRRLAQIRRRSNSMDSGRYLDGLECITERTTSSSTHNTLTPNSQSNSIDSLPSEKSQEDTPKKTLPQLLMEQEVSRRPSSVPCNKSNTNRDSSSSNDSGVSTGSLKNFGAGFLEFETIITPLSKVRQKSLEGVPLRLPRRSKSSEPLEELCFRFGKGEIKSSSAEAEVPICPPKKEGTKDLSVSSSSGTLTIPYIDSISSSSGASDMSDYFETLSMSSYSSSEHDNLLRQSHSAVTILRPRSGKEYQKIDRSALEYGKSKLSGVQHSDSPSPGYISSTSSN</sequence>
<dbReference type="SUPFAM" id="SSF50729">
    <property type="entry name" value="PH domain-like"/>
    <property type="match status" value="2"/>
</dbReference>
<protein>
    <submittedName>
        <fullName evidence="4">Putative downstream of tyrosine kinase 4</fullName>
    </submittedName>
</protein>
<organism evidence="4">
    <name type="scientific">Triatoma infestans</name>
    <name type="common">Assassin bug</name>
    <dbReference type="NCBI Taxonomy" id="30076"/>
    <lineage>
        <taxon>Eukaryota</taxon>
        <taxon>Metazoa</taxon>
        <taxon>Ecdysozoa</taxon>
        <taxon>Arthropoda</taxon>
        <taxon>Hexapoda</taxon>
        <taxon>Insecta</taxon>
        <taxon>Pterygota</taxon>
        <taxon>Neoptera</taxon>
        <taxon>Paraneoptera</taxon>
        <taxon>Hemiptera</taxon>
        <taxon>Heteroptera</taxon>
        <taxon>Panheteroptera</taxon>
        <taxon>Cimicomorpha</taxon>
        <taxon>Reduviidae</taxon>
        <taxon>Triatominae</taxon>
        <taxon>Triatoma</taxon>
    </lineage>
</organism>
<evidence type="ECO:0000313" key="4">
    <source>
        <dbReference type="EMBL" id="JAC14582.1"/>
    </source>
</evidence>
<dbReference type="GO" id="GO:0007528">
    <property type="term" value="P:neuromuscular junction development"/>
    <property type="evidence" value="ECO:0007669"/>
    <property type="project" value="TreeGrafter"/>
</dbReference>
<feature type="non-terminal residue" evidence="4">
    <location>
        <position position="1"/>
    </location>
</feature>
<dbReference type="GO" id="GO:0019901">
    <property type="term" value="F:protein kinase binding"/>
    <property type="evidence" value="ECO:0007669"/>
    <property type="project" value="InterPro"/>
</dbReference>
<dbReference type="GO" id="GO:0016301">
    <property type="term" value="F:kinase activity"/>
    <property type="evidence" value="ECO:0007669"/>
    <property type="project" value="UniProtKB-KW"/>
</dbReference>
<evidence type="ECO:0000259" key="3">
    <source>
        <dbReference type="PROSITE" id="PS51064"/>
    </source>
</evidence>
<accession>A0A023EZC0</accession>
<feature type="compositionally biased region" description="Polar residues" evidence="1">
    <location>
        <begin position="234"/>
        <end position="244"/>
    </location>
</feature>
<dbReference type="InterPro" id="IPR011993">
    <property type="entry name" value="PH-like_dom_sf"/>
</dbReference>
<feature type="compositionally biased region" description="Low complexity" evidence="1">
    <location>
        <begin position="960"/>
        <end position="974"/>
    </location>
</feature>
<proteinExistence type="evidence at transcript level"/>
<feature type="compositionally biased region" description="Polar residues" evidence="1">
    <location>
        <begin position="666"/>
        <end position="676"/>
    </location>
</feature>
<dbReference type="PANTHER" id="PTHR21636:SF2">
    <property type="entry name" value="PROTEIN DOK-7"/>
    <property type="match status" value="1"/>
</dbReference>
<keyword evidence="4" id="KW-0418">Kinase</keyword>
<dbReference type="EMBL" id="GBBI01004130">
    <property type="protein sequence ID" value="JAC14582.1"/>
    <property type="molecule type" value="mRNA"/>
</dbReference>
<feature type="region of interest" description="Disordered" evidence="1">
    <location>
        <begin position="664"/>
        <end position="688"/>
    </location>
</feature>
<dbReference type="PROSITE" id="PS51064">
    <property type="entry name" value="IRS_PTB"/>
    <property type="match status" value="1"/>
</dbReference>
<dbReference type="Gene3D" id="2.30.29.30">
    <property type="entry name" value="Pleckstrin-homology domain (PH domain)/Phosphotyrosine-binding domain (PTB)"/>
    <property type="match status" value="2"/>
</dbReference>
<dbReference type="AlphaFoldDB" id="A0A023EZC0"/>
<feature type="region of interest" description="Disordered" evidence="1">
    <location>
        <begin position="543"/>
        <end position="566"/>
    </location>
</feature>
<feature type="region of interest" description="Disordered" evidence="1">
    <location>
        <begin position="950"/>
        <end position="974"/>
    </location>
</feature>
<dbReference type="PROSITE" id="PS50003">
    <property type="entry name" value="PH_DOMAIN"/>
    <property type="match status" value="1"/>
</dbReference>
<evidence type="ECO:0000259" key="2">
    <source>
        <dbReference type="PROSITE" id="PS50003"/>
    </source>
</evidence>
<dbReference type="PANTHER" id="PTHR21636">
    <property type="entry name" value="PROTEIN DOK-7"/>
    <property type="match status" value="1"/>
</dbReference>
<feature type="compositionally biased region" description="Polar residues" evidence="1">
    <location>
        <begin position="723"/>
        <end position="747"/>
    </location>
</feature>
<dbReference type="InterPro" id="IPR037746">
    <property type="entry name" value="Dok-7"/>
</dbReference>
<name>A0A023EZC0_TRIIF</name>
<feature type="region of interest" description="Disordered" evidence="1">
    <location>
        <begin position="723"/>
        <end position="794"/>
    </location>
</feature>
<feature type="compositionally biased region" description="Low complexity" evidence="1">
    <location>
        <begin position="779"/>
        <end position="794"/>
    </location>
</feature>
<dbReference type="CDD" id="cd14677">
    <property type="entry name" value="PH_DOK7"/>
    <property type="match status" value="1"/>
</dbReference>
<feature type="region of interest" description="Disordered" evidence="1">
    <location>
        <begin position="214"/>
        <end position="244"/>
    </location>
</feature>
<dbReference type="InterPro" id="IPR002404">
    <property type="entry name" value="IRS_PTB"/>
</dbReference>